<comment type="similarity">
    <text evidence="3">Belongs to the MEIOB family.</text>
</comment>
<gene>
    <name evidence="5" type="ORF">CEUTPL_LOCUS8455</name>
</gene>
<dbReference type="InterPro" id="IPR052469">
    <property type="entry name" value="MEIOB"/>
</dbReference>
<evidence type="ECO:0000313" key="5">
    <source>
        <dbReference type="EMBL" id="CAG9767901.1"/>
    </source>
</evidence>
<dbReference type="SUPFAM" id="SSF50249">
    <property type="entry name" value="Nucleic acid-binding proteins"/>
    <property type="match status" value="2"/>
</dbReference>
<dbReference type="GO" id="GO:0003697">
    <property type="term" value="F:single-stranded DNA binding"/>
    <property type="evidence" value="ECO:0007669"/>
    <property type="project" value="TreeGrafter"/>
</dbReference>
<organism evidence="5 6">
    <name type="scientific">Ceutorhynchus assimilis</name>
    <name type="common">cabbage seed weevil</name>
    <dbReference type="NCBI Taxonomy" id="467358"/>
    <lineage>
        <taxon>Eukaryota</taxon>
        <taxon>Metazoa</taxon>
        <taxon>Ecdysozoa</taxon>
        <taxon>Arthropoda</taxon>
        <taxon>Hexapoda</taxon>
        <taxon>Insecta</taxon>
        <taxon>Pterygota</taxon>
        <taxon>Neoptera</taxon>
        <taxon>Endopterygota</taxon>
        <taxon>Coleoptera</taxon>
        <taxon>Polyphaga</taxon>
        <taxon>Cucujiformia</taxon>
        <taxon>Curculionidae</taxon>
        <taxon>Ceutorhynchinae</taxon>
        <taxon>Ceutorhynchus</taxon>
    </lineage>
</organism>
<protein>
    <recommendedName>
        <fullName evidence="4">MEIOB-like N-terminal domain-containing protein</fullName>
    </recommendedName>
</protein>
<evidence type="ECO:0000259" key="4">
    <source>
        <dbReference type="Pfam" id="PF24903"/>
    </source>
</evidence>
<dbReference type="GO" id="GO:0008310">
    <property type="term" value="F:single-stranded DNA 3'-5' DNA exonuclease activity"/>
    <property type="evidence" value="ECO:0007669"/>
    <property type="project" value="TreeGrafter"/>
</dbReference>
<keyword evidence="2" id="KW-0469">Meiosis</keyword>
<proteinExistence type="inferred from homology"/>
<evidence type="ECO:0000313" key="6">
    <source>
        <dbReference type="Proteomes" id="UP001152799"/>
    </source>
</evidence>
<dbReference type="PANTHER" id="PTHR21166">
    <property type="entry name" value="CELL DIVISION CONTROL PROTEIN 24 OB DOMAIN-CONTAINING PROTEIN-RELATED"/>
    <property type="match status" value="1"/>
</dbReference>
<dbReference type="PANTHER" id="PTHR21166:SF2">
    <property type="entry name" value="CELL DIVISION CONTROL PROTEIN 24 OB DOMAIN-CONTAINING PROTEIN-RELATED"/>
    <property type="match status" value="1"/>
</dbReference>
<dbReference type="GO" id="GO:0000712">
    <property type="term" value="P:resolution of meiotic recombination intermediates"/>
    <property type="evidence" value="ECO:0007669"/>
    <property type="project" value="TreeGrafter"/>
</dbReference>
<feature type="domain" description="MEIOB-like N-terminal" evidence="4">
    <location>
        <begin position="23"/>
        <end position="159"/>
    </location>
</feature>
<dbReference type="InterPro" id="IPR056880">
    <property type="entry name" value="OB_MEIOB_N"/>
</dbReference>
<dbReference type="Gene3D" id="2.40.50.140">
    <property type="entry name" value="Nucleic acid-binding proteins"/>
    <property type="match status" value="2"/>
</dbReference>
<dbReference type="Proteomes" id="UP001152799">
    <property type="component" value="Chromosome 4"/>
</dbReference>
<keyword evidence="1" id="KW-0238">DNA-binding</keyword>
<name>A0A9N9MVE1_9CUCU</name>
<sequence>MSAFFSGVKMNQIQPDYNAVSLQKVDLKHLDPHVTNVLIVGIIIGKNRPKILETQQRGPDTGGQRAVWNFTIRDSVPHYINVAYWGNPEQIFQANDKFSTGDVVEIINPQVQIRKLDDKFEQWHPMVTSPYKLTLSDKSAIVNHHNPEPFLRLLHCPTKPTAMFVPIHDIHNRGGSIEFADILGAVKGVNQIRSIKSRTGEMLQVREIELFDHTAPTLKVSLWEPDLINRSNSWKPRSTILFMTDLKIDWSNFGRAYMGKATTRTIVTENPASKEAKALFEYAQNAPIETFDLIEQMVTSIPSSSSSIDEIMSIRQVHDRINSCNEIKEGGKKSFTVILYAFVTKLDLDGLSPILIVKCGHCKMPIKNVRCENSECPVVFENETVEPDMAFDIRVSFSDHTGTLTNCRLTGQAAENALGYIVKDFRSMPDDEKASLKWKYLLEQCKVRLAIIFSISQYPIISVLEIARANPIEVASKLPVY</sequence>
<evidence type="ECO:0000256" key="1">
    <source>
        <dbReference type="ARBA" id="ARBA00023125"/>
    </source>
</evidence>
<keyword evidence="6" id="KW-1185">Reference proteome</keyword>
<dbReference type="EMBL" id="OU892280">
    <property type="protein sequence ID" value="CAG9767901.1"/>
    <property type="molecule type" value="Genomic_DNA"/>
</dbReference>
<dbReference type="Pfam" id="PF24903">
    <property type="entry name" value="OB_MEIOB_N"/>
    <property type="match status" value="1"/>
</dbReference>
<reference evidence="5" key="1">
    <citation type="submission" date="2022-01" db="EMBL/GenBank/DDBJ databases">
        <authorList>
            <person name="King R."/>
        </authorList>
    </citation>
    <scope>NUCLEOTIDE SEQUENCE</scope>
</reference>
<accession>A0A9N9MVE1</accession>
<dbReference type="InterPro" id="IPR012340">
    <property type="entry name" value="NA-bd_OB-fold"/>
</dbReference>
<evidence type="ECO:0000256" key="3">
    <source>
        <dbReference type="ARBA" id="ARBA00038329"/>
    </source>
</evidence>
<evidence type="ECO:0000256" key="2">
    <source>
        <dbReference type="ARBA" id="ARBA00023254"/>
    </source>
</evidence>
<dbReference type="AlphaFoldDB" id="A0A9N9MVE1"/>
<dbReference type="OrthoDB" id="9937820at2759"/>